<name>A0A4Y2IPS4_ARAVE</name>
<dbReference type="AlphaFoldDB" id="A0A4Y2IPS4"/>
<dbReference type="EMBL" id="BGPR01002844">
    <property type="protein sequence ID" value="GBM79838.1"/>
    <property type="molecule type" value="Genomic_DNA"/>
</dbReference>
<proteinExistence type="predicted"/>
<evidence type="ECO:0000313" key="2">
    <source>
        <dbReference type="Proteomes" id="UP000499080"/>
    </source>
</evidence>
<accession>A0A4Y2IPS4</accession>
<sequence>MEIDLLMTRACFKSSAQEILHNCMKLQANEDCNNLFLHRFPEHVSLMCLSSCSCFCCDLLLGEGSGACGTWKSVSFPIASSHERVGCRTPV</sequence>
<evidence type="ECO:0000313" key="1">
    <source>
        <dbReference type="EMBL" id="GBM79838.1"/>
    </source>
</evidence>
<gene>
    <name evidence="1" type="ORF">AVEN_127153_1</name>
</gene>
<comment type="caution">
    <text evidence="1">The sequence shown here is derived from an EMBL/GenBank/DDBJ whole genome shotgun (WGS) entry which is preliminary data.</text>
</comment>
<keyword evidence="2" id="KW-1185">Reference proteome</keyword>
<organism evidence="1 2">
    <name type="scientific">Araneus ventricosus</name>
    <name type="common">Orbweaver spider</name>
    <name type="synonym">Epeira ventricosa</name>
    <dbReference type="NCBI Taxonomy" id="182803"/>
    <lineage>
        <taxon>Eukaryota</taxon>
        <taxon>Metazoa</taxon>
        <taxon>Ecdysozoa</taxon>
        <taxon>Arthropoda</taxon>
        <taxon>Chelicerata</taxon>
        <taxon>Arachnida</taxon>
        <taxon>Araneae</taxon>
        <taxon>Araneomorphae</taxon>
        <taxon>Entelegynae</taxon>
        <taxon>Araneoidea</taxon>
        <taxon>Araneidae</taxon>
        <taxon>Araneus</taxon>
    </lineage>
</organism>
<reference evidence="1 2" key="1">
    <citation type="journal article" date="2019" name="Sci. Rep.">
        <title>Orb-weaving spider Araneus ventricosus genome elucidates the spidroin gene catalogue.</title>
        <authorList>
            <person name="Kono N."/>
            <person name="Nakamura H."/>
            <person name="Ohtoshi R."/>
            <person name="Moran D.A.P."/>
            <person name="Shinohara A."/>
            <person name="Yoshida Y."/>
            <person name="Fujiwara M."/>
            <person name="Mori M."/>
            <person name="Tomita M."/>
            <person name="Arakawa K."/>
        </authorList>
    </citation>
    <scope>NUCLEOTIDE SEQUENCE [LARGE SCALE GENOMIC DNA]</scope>
</reference>
<protein>
    <submittedName>
        <fullName evidence="1">Uncharacterized protein</fullName>
    </submittedName>
</protein>
<dbReference type="Proteomes" id="UP000499080">
    <property type="component" value="Unassembled WGS sequence"/>
</dbReference>